<protein>
    <submittedName>
        <fullName evidence="6">Glutamate/aspartate transport protein (ABC superfamily, ) high affinity periplasmic solute-binding protein</fullName>
    </submittedName>
</protein>
<dbReference type="InterPro" id="IPR001638">
    <property type="entry name" value="Solute-binding_3/MltF_N"/>
</dbReference>
<evidence type="ECO:0000313" key="7">
    <source>
        <dbReference type="Proteomes" id="UP000046176"/>
    </source>
</evidence>
<feature type="signal peptide" evidence="4">
    <location>
        <begin position="1"/>
        <end position="23"/>
    </location>
</feature>
<name>A0A0T7FBE5_NEOGA</name>
<evidence type="ECO:0000313" key="6">
    <source>
        <dbReference type="EMBL" id="CDZ32326.1"/>
    </source>
</evidence>
<sequence>MRRLALSLCTLPCLLLPAGLAQSEEATLDKIARTGTITLGYRDAEPPFSYKTPNGKVVGFSIDLCDLVVDEVKRRLKLDHLKVEHVLAAPATRFILVKSGKIDLECAATTNTAERRGMVSFSYPHFQTATQFVTRRADNITTLNDLAGRTVASASGTVNIDQLNAINRERKLNIGVLPTKTNEESFSLVVSGRASAFVMDGILLAAMVAQTAEPARYRLSEETLSKPEPYGLMIRHGDEDFKMVVNETLKRVFTGAEIDALYKKWFQSPIPPDGMNLNLPMSTTLRDAFARPQEYRD</sequence>
<comment type="similarity">
    <text evidence="1">Belongs to the bacterial solute-binding protein 3 family.</text>
</comment>
<dbReference type="OrthoDB" id="7240770at2"/>
<feature type="chain" id="PRO_5006682006" evidence="4">
    <location>
        <begin position="24"/>
        <end position="297"/>
    </location>
</feature>
<dbReference type="RefSeq" id="WP_046665324.1">
    <property type="nucleotide sequence ID" value="NZ_CCRH01000002.1"/>
</dbReference>
<dbReference type="CDD" id="cd13688">
    <property type="entry name" value="PBP2_GltI_DEBP"/>
    <property type="match status" value="1"/>
</dbReference>
<dbReference type="GO" id="GO:0005576">
    <property type="term" value="C:extracellular region"/>
    <property type="evidence" value="ECO:0007669"/>
    <property type="project" value="TreeGrafter"/>
</dbReference>
<evidence type="ECO:0000256" key="3">
    <source>
        <dbReference type="ARBA" id="ARBA00022729"/>
    </source>
</evidence>
<dbReference type="GO" id="GO:0030288">
    <property type="term" value="C:outer membrane-bounded periplasmic space"/>
    <property type="evidence" value="ECO:0007669"/>
    <property type="project" value="TreeGrafter"/>
</dbReference>
<evidence type="ECO:0000256" key="1">
    <source>
        <dbReference type="ARBA" id="ARBA00010333"/>
    </source>
</evidence>
<reference evidence="6 7" key="1">
    <citation type="submission" date="2014-08" db="EMBL/GenBank/DDBJ databases">
        <authorList>
            <person name="Chen Y.-H."/>
        </authorList>
    </citation>
    <scope>NUCLEOTIDE SEQUENCE [LARGE SCALE GENOMIC DNA]</scope>
</reference>
<organism evidence="6 7">
    <name type="scientific">Neorhizobium galegae bv. officinalis</name>
    <dbReference type="NCBI Taxonomy" id="323656"/>
    <lineage>
        <taxon>Bacteria</taxon>
        <taxon>Pseudomonadati</taxon>
        <taxon>Pseudomonadota</taxon>
        <taxon>Alphaproteobacteria</taxon>
        <taxon>Hyphomicrobiales</taxon>
        <taxon>Rhizobiaceae</taxon>
        <taxon>Rhizobium/Agrobacterium group</taxon>
        <taxon>Neorhizobium</taxon>
    </lineage>
</organism>
<dbReference type="SUPFAM" id="SSF53850">
    <property type="entry name" value="Periplasmic binding protein-like II"/>
    <property type="match status" value="1"/>
</dbReference>
<accession>A0A0T7FBE5</accession>
<dbReference type="EMBL" id="CCRH01000002">
    <property type="protein sequence ID" value="CDZ32326.1"/>
    <property type="molecule type" value="Genomic_DNA"/>
</dbReference>
<dbReference type="Pfam" id="PF00497">
    <property type="entry name" value="SBP_bac_3"/>
    <property type="match status" value="1"/>
</dbReference>
<dbReference type="InterPro" id="IPR051455">
    <property type="entry name" value="Bact_solute-bind_prot3"/>
</dbReference>
<evidence type="ECO:0000256" key="2">
    <source>
        <dbReference type="ARBA" id="ARBA00022448"/>
    </source>
</evidence>
<dbReference type="AlphaFoldDB" id="A0A0T7FBE5"/>
<dbReference type="PANTHER" id="PTHR30085:SF2">
    <property type="entry name" value="GLUTAMATE_ASPARTATE IMPORT SOLUTE-BINDING PROTEIN"/>
    <property type="match status" value="1"/>
</dbReference>
<feature type="domain" description="Solute-binding protein family 3/N-terminal" evidence="5">
    <location>
        <begin position="36"/>
        <end position="269"/>
    </location>
</feature>
<evidence type="ECO:0000259" key="5">
    <source>
        <dbReference type="SMART" id="SM00062"/>
    </source>
</evidence>
<dbReference type="SMART" id="SM00062">
    <property type="entry name" value="PBPb"/>
    <property type="match status" value="1"/>
</dbReference>
<proteinExistence type="inferred from homology"/>
<gene>
    <name evidence="6" type="ORF">NGAL_HAMBI1145_10970</name>
</gene>
<dbReference type="Gene3D" id="3.40.190.10">
    <property type="entry name" value="Periplasmic binding protein-like II"/>
    <property type="match status" value="2"/>
</dbReference>
<dbReference type="PANTHER" id="PTHR30085">
    <property type="entry name" value="AMINO ACID ABC TRANSPORTER PERMEASE"/>
    <property type="match status" value="1"/>
</dbReference>
<dbReference type="GO" id="GO:0006865">
    <property type="term" value="P:amino acid transport"/>
    <property type="evidence" value="ECO:0007669"/>
    <property type="project" value="TreeGrafter"/>
</dbReference>
<keyword evidence="3 4" id="KW-0732">Signal</keyword>
<keyword evidence="2" id="KW-0813">Transport</keyword>
<dbReference type="Proteomes" id="UP000046176">
    <property type="component" value="Unassembled WGS sequence"/>
</dbReference>
<evidence type="ECO:0000256" key="4">
    <source>
        <dbReference type="SAM" id="SignalP"/>
    </source>
</evidence>